<reference evidence="3 4" key="1">
    <citation type="submission" date="2017-10" db="EMBL/GenBank/DDBJ databases">
        <title>Sequencing the genomes of 1000 actinobacteria strains.</title>
        <authorList>
            <person name="Klenk H.-P."/>
        </authorList>
    </citation>
    <scope>NUCLEOTIDE SEQUENCE [LARGE SCALE GENOMIC DNA]</scope>
    <source>
        <strain evidence="3 4">DSM 18966</strain>
    </source>
</reference>
<feature type="region of interest" description="Disordered" evidence="1">
    <location>
        <begin position="1"/>
        <end position="35"/>
    </location>
</feature>
<sequence length="186" mass="19937">MPGNIDEPDEAPDEHVDPEGRGERGASDQERTDAAWARIVAELSDLSTDPPVERTPAAAEEGVSFDFPVAPWVHPPLPSVVTPRNRAAGPRDWPRSAEVEAAEERDGEFVAPDPGIALSSDPLRNVALLALGASPVALVLSWLFWENAPRGFFLSLAAVFLGGAALAVWRLPRHRDTLPGDDGARV</sequence>
<comment type="caution">
    <text evidence="3">The sequence shown here is derived from an EMBL/GenBank/DDBJ whole genome shotgun (WGS) entry which is preliminary data.</text>
</comment>
<keyword evidence="2" id="KW-0472">Membrane</keyword>
<protein>
    <submittedName>
        <fullName evidence="3">Uncharacterized protein</fullName>
    </submittedName>
</protein>
<dbReference type="RefSeq" id="WP_143556687.1">
    <property type="nucleotide sequence ID" value="NZ_PDJG01000001.1"/>
</dbReference>
<keyword evidence="2" id="KW-0812">Transmembrane</keyword>
<evidence type="ECO:0000256" key="2">
    <source>
        <dbReference type="SAM" id="Phobius"/>
    </source>
</evidence>
<feature type="transmembrane region" description="Helical" evidence="2">
    <location>
        <begin position="126"/>
        <end position="145"/>
    </location>
</feature>
<feature type="compositionally biased region" description="Acidic residues" evidence="1">
    <location>
        <begin position="1"/>
        <end position="12"/>
    </location>
</feature>
<keyword evidence="2" id="KW-1133">Transmembrane helix</keyword>
<feature type="transmembrane region" description="Helical" evidence="2">
    <location>
        <begin position="151"/>
        <end position="169"/>
    </location>
</feature>
<evidence type="ECO:0000256" key="1">
    <source>
        <dbReference type="SAM" id="MobiDB-lite"/>
    </source>
</evidence>
<dbReference type="Proteomes" id="UP000225548">
    <property type="component" value="Unassembled WGS sequence"/>
</dbReference>
<gene>
    <name evidence="3" type="ORF">ATL42_0773</name>
</gene>
<evidence type="ECO:0000313" key="4">
    <source>
        <dbReference type="Proteomes" id="UP000225548"/>
    </source>
</evidence>
<accession>A0A2A9E2W1</accession>
<feature type="compositionally biased region" description="Basic and acidic residues" evidence="1">
    <location>
        <begin position="13"/>
        <end position="33"/>
    </location>
</feature>
<dbReference type="EMBL" id="PDJG01000001">
    <property type="protein sequence ID" value="PFG32921.1"/>
    <property type="molecule type" value="Genomic_DNA"/>
</dbReference>
<keyword evidence="4" id="KW-1185">Reference proteome</keyword>
<name>A0A2A9E2W1_9MICO</name>
<dbReference type="AlphaFoldDB" id="A0A2A9E2W1"/>
<dbReference type="OrthoDB" id="5147993at2"/>
<proteinExistence type="predicted"/>
<evidence type="ECO:0000313" key="3">
    <source>
        <dbReference type="EMBL" id="PFG32921.1"/>
    </source>
</evidence>
<organism evidence="3 4">
    <name type="scientific">Sanguibacter antarcticus</name>
    <dbReference type="NCBI Taxonomy" id="372484"/>
    <lineage>
        <taxon>Bacteria</taxon>
        <taxon>Bacillati</taxon>
        <taxon>Actinomycetota</taxon>
        <taxon>Actinomycetes</taxon>
        <taxon>Micrococcales</taxon>
        <taxon>Sanguibacteraceae</taxon>
        <taxon>Sanguibacter</taxon>
    </lineage>
</organism>